<name>A0A376BKD5_9NEIS</name>
<dbReference type="STRING" id="1120980.GCA_000745955_01593"/>
<proteinExistence type="predicted"/>
<dbReference type="AlphaFoldDB" id="A0A376BKD5"/>
<dbReference type="RefSeq" id="WP_051968529.1">
    <property type="nucleotide sequence ID" value="NZ_CP091519.2"/>
</dbReference>
<dbReference type="InterPro" id="IPR041180">
    <property type="entry name" value="Nmad2"/>
</dbReference>
<evidence type="ECO:0000313" key="3">
    <source>
        <dbReference type="Proteomes" id="UP000254209"/>
    </source>
</evidence>
<sequence length="137" mass="15959">MIYAAIISEVVTTEEYSINPRFEVKKPKDTNAKTRRGDNIYYKINNEWKQLENNFHGEYEFESDLSSERILICDDFWYFGNQAPLIPQEFLGIIKEKQGIKYTDDKVVVNNFIAWLKTFKQGELGSPSSLDNTFQAA</sequence>
<evidence type="ECO:0000313" key="2">
    <source>
        <dbReference type="EMBL" id="SSY70237.1"/>
    </source>
</evidence>
<evidence type="ECO:0000259" key="1">
    <source>
        <dbReference type="Pfam" id="PF18753"/>
    </source>
</evidence>
<dbReference type="OrthoDB" id="2080678at2"/>
<accession>A0A376BKD5</accession>
<feature type="domain" description="Nucleotide modification associated" evidence="1">
    <location>
        <begin position="1"/>
        <end position="130"/>
    </location>
</feature>
<reference evidence="2 3" key="1">
    <citation type="submission" date="2018-06" db="EMBL/GenBank/DDBJ databases">
        <authorList>
            <consortium name="Pathogen Informatics"/>
            <person name="Doyle S."/>
        </authorList>
    </citation>
    <scope>NUCLEOTIDE SEQUENCE [LARGE SCALE GENOMIC DNA]</scope>
    <source>
        <strain evidence="2 3">NCTC10283</strain>
    </source>
</reference>
<dbReference type="Pfam" id="PF18753">
    <property type="entry name" value="Nmad2"/>
    <property type="match status" value="1"/>
</dbReference>
<organism evidence="2 3">
    <name type="scientific">Alysiella crassa</name>
    <dbReference type="NCBI Taxonomy" id="153491"/>
    <lineage>
        <taxon>Bacteria</taxon>
        <taxon>Pseudomonadati</taxon>
        <taxon>Pseudomonadota</taxon>
        <taxon>Betaproteobacteria</taxon>
        <taxon>Neisseriales</taxon>
        <taxon>Neisseriaceae</taxon>
        <taxon>Alysiella</taxon>
    </lineage>
</organism>
<dbReference type="EMBL" id="UFSO01000002">
    <property type="protein sequence ID" value="SSY70237.1"/>
    <property type="molecule type" value="Genomic_DNA"/>
</dbReference>
<keyword evidence="3" id="KW-1185">Reference proteome</keyword>
<gene>
    <name evidence="2" type="ORF">NCTC10283_00320</name>
</gene>
<dbReference type="Proteomes" id="UP000254209">
    <property type="component" value="Unassembled WGS sequence"/>
</dbReference>
<protein>
    <recommendedName>
        <fullName evidence="1">Nucleotide modification associated domain-containing protein</fullName>
    </recommendedName>
</protein>